<dbReference type="InterPro" id="IPR000639">
    <property type="entry name" value="Epox_hydrolase-like"/>
</dbReference>
<dbReference type="Pfam" id="PF12697">
    <property type="entry name" value="Abhydrolase_6"/>
    <property type="match status" value="1"/>
</dbReference>
<dbReference type="GO" id="GO:0003824">
    <property type="term" value="F:catalytic activity"/>
    <property type="evidence" value="ECO:0007669"/>
    <property type="project" value="InterPro"/>
</dbReference>
<evidence type="ECO:0000259" key="1">
    <source>
        <dbReference type="Pfam" id="PF12697"/>
    </source>
</evidence>
<comment type="caution">
    <text evidence="2">The sequence shown here is derived from an EMBL/GenBank/DDBJ whole genome shotgun (WGS) entry which is preliminary data.</text>
</comment>
<dbReference type="InterPro" id="IPR000073">
    <property type="entry name" value="AB_hydrolase_1"/>
</dbReference>
<organism evidence="2 3">
    <name type="scientific">Salinomyces thailandicus</name>
    <dbReference type="NCBI Taxonomy" id="706561"/>
    <lineage>
        <taxon>Eukaryota</taxon>
        <taxon>Fungi</taxon>
        <taxon>Dikarya</taxon>
        <taxon>Ascomycota</taxon>
        <taxon>Pezizomycotina</taxon>
        <taxon>Dothideomycetes</taxon>
        <taxon>Dothideomycetidae</taxon>
        <taxon>Mycosphaerellales</taxon>
        <taxon>Teratosphaeriaceae</taxon>
        <taxon>Salinomyces</taxon>
    </lineage>
</organism>
<sequence length="321" mass="35267">MELPSTFEFQGWSIRFAVKKPAAVHAPQGKCVVFVHGTPWSSVVYQPIIEALLARGSYHILVYDLPGYGQSQSYSPDSHQATSAAGFPGDTSVKFQAGALTALLQHVQWDGMNGCPAPAVVAHDIAGAIVLRAHTILGCQFDTMLFMDTNAVLPWGDGFYKLVRSEPATFMKLPASIFEAMVRAVVRSACHDPRVLQNGWEDALTQPWIDSASDGASAGERQRSFVRQIAHADDSDVADMLLRNKYGSVQCEVKIVWGEEDSWIPREKIEQLIEKLQGSVKEQAFIPRAGHLVMLDQPARVAIEVVDWLTRYGTAKSLSKA</sequence>
<dbReference type="OrthoDB" id="6431331at2759"/>
<dbReference type="EMBL" id="NAJL01000022">
    <property type="protein sequence ID" value="TKA27570.1"/>
    <property type="molecule type" value="Genomic_DNA"/>
</dbReference>
<name>A0A4U0TYH4_9PEZI</name>
<dbReference type="SUPFAM" id="SSF53474">
    <property type="entry name" value="alpha/beta-Hydrolases"/>
    <property type="match status" value="1"/>
</dbReference>
<reference evidence="2 3" key="1">
    <citation type="submission" date="2017-03" db="EMBL/GenBank/DDBJ databases">
        <title>Genomes of endolithic fungi from Antarctica.</title>
        <authorList>
            <person name="Coleine C."/>
            <person name="Masonjones S."/>
            <person name="Stajich J.E."/>
        </authorList>
    </citation>
    <scope>NUCLEOTIDE SEQUENCE [LARGE SCALE GENOMIC DNA]</scope>
    <source>
        <strain evidence="2 3">CCFEE 6315</strain>
    </source>
</reference>
<dbReference type="PANTHER" id="PTHR43194:SF5">
    <property type="entry name" value="PIMELOYL-[ACYL-CARRIER PROTEIN] METHYL ESTER ESTERASE"/>
    <property type="match status" value="1"/>
</dbReference>
<protein>
    <recommendedName>
        <fullName evidence="1">AB hydrolase-1 domain-containing protein</fullName>
    </recommendedName>
</protein>
<evidence type="ECO:0000313" key="2">
    <source>
        <dbReference type="EMBL" id="TKA27570.1"/>
    </source>
</evidence>
<proteinExistence type="predicted"/>
<accession>A0A4U0TYH4</accession>
<gene>
    <name evidence="2" type="ORF">B0A50_04401</name>
</gene>
<dbReference type="PANTHER" id="PTHR43194">
    <property type="entry name" value="HYDROLASE ALPHA/BETA FOLD FAMILY"/>
    <property type="match status" value="1"/>
</dbReference>
<dbReference type="AlphaFoldDB" id="A0A4U0TYH4"/>
<dbReference type="Gene3D" id="3.40.50.1820">
    <property type="entry name" value="alpha/beta hydrolase"/>
    <property type="match status" value="1"/>
</dbReference>
<dbReference type="InterPro" id="IPR029058">
    <property type="entry name" value="AB_hydrolase_fold"/>
</dbReference>
<dbReference type="InterPro" id="IPR050228">
    <property type="entry name" value="Carboxylesterase_BioH"/>
</dbReference>
<evidence type="ECO:0000313" key="3">
    <source>
        <dbReference type="Proteomes" id="UP000308549"/>
    </source>
</evidence>
<dbReference type="Proteomes" id="UP000308549">
    <property type="component" value="Unassembled WGS sequence"/>
</dbReference>
<keyword evidence="3" id="KW-1185">Reference proteome</keyword>
<dbReference type="PRINTS" id="PR00412">
    <property type="entry name" value="EPOXHYDRLASE"/>
</dbReference>
<feature type="domain" description="AB hydrolase-1" evidence="1">
    <location>
        <begin position="32"/>
        <end position="302"/>
    </location>
</feature>